<dbReference type="OrthoDB" id="3040543at2759"/>
<name>A0A2T9YNT6_9FUNG</name>
<dbReference type="STRING" id="133385.A0A2T9YNT6"/>
<dbReference type="AlphaFoldDB" id="A0A2T9YNT6"/>
<gene>
    <name evidence="2" type="ORF">BB561_002936</name>
</gene>
<reference evidence="2 3" key="1">
    <citation type="journal article" date="2018" name="MBio">
        <title>Comparative Genomics Reveals the Core Gene Toolbox for the Fungus-Insect Symbiosis.</title>
        <authorList>
            <person name="Wang Y."/>
            <person name="Stata M."/>
            <person name="Wang W."/>
            <person name="Stajich J.E."/>
            <person name="White M.M."/>
            <person name="Moncalvo J.M."/>
        </authorList>
    </citation>
    <scope>NUCLEOTIDE SEQUENCE [LARGE SCALE GENOMIC DNA]</scope>
    <source>
        <strain evidence="2 3">SWE-8-4</strain>
    </source>
</reference>
<evidence type="ECO:0000259" key="1">
    <source>
        <dbReference type="Pfam" id="PF03732"/>
    </source>
</evidence>
<dbReference type="Proteomes" id="UP000245383">
    <property type="component" value="Unassembled WGS sequence"/>
</dbReference>
<dbReference type="Pfam" id="PF03732">
    <property type="entry name" value="Retrotrans_gag"/>
    <property type="match status" value="1"/>
</dbReference>
<comment type="caution">
    <text evidence="2">The sequence shown here is derived from an EMBL/GenBank/DDBJ whole genome shotgun (WGS) entry which is preliminary data.</text>
</comment>
<evidence type="ECO:0000313" key="3">
    <source>
        <dbReference type="Proteomes" id="UP000245383"/>
    </source>
</evidence>
<dbReference type="InterPro" id="IPR005162">
    <property type="entry name" value="Retrotrans_gag_dom"/>
</dbReference>
<dbReference type="EMBL" id="MBFR01000108">
    <property type="protein sequence ID" value="PVU93924.1"/>
    <property type="molecule type" value="Genomic_DNA"/>
</dbReference>
<sequence>MEEERQFRLPEPPKFPVNSQDPSNFLLKIKLHFTAKPITDYANFLSKFNNIFSNPNLIIASADAMMNCRQGKRTAIDYAAEFRRLSSTSKFNQAALIYTYHKGLNADIMDRLTMGEIPVISNP</sequence>
<protein>
    <recommendedName>
        <fullName evidence="1">Retrotransposon gag domain-containing protein</fullName>
    </recommendedName>
</protein>
<proteinExistence type="predicted"/>
<evidence type="ECO:0000313" key="2">
    <source>
        <dbReference type="EMBL" id="PVU93924.1"/>
    </source>
</evidence>
<keyword evidence="3" id="KW-1185">Reference proteome</keyword>
<organism evidence="2 3">
    <name type="scientific">Smittium simulii</name>
    <dbReference type="NCBI Taxonomy" id="133385"/>
    <lineage>
        <taxon>Eukaryota</taxon>
        <taxon>Fungi</taxon>
        <taxon>Fungi incertae sedis</taxon>
        <taxon>Zoopagomycota</taxon>
        <taxon>Kickxellomycotina</taxon>
        <taxon>Harpellomycetes</taxon>
        <taxon>Harpellales</taxon>
        <taxon>Legeriomycetaceae</taxon>
        <taxon>Smittium</taxon>
    </lineage>
</organism>
<accession>A0A2T9YNT6</accession>
<feature type="domain" description="Retrotransposon gag" evidence="1">
    <location>
        <begin position="38"/>
        <end position="105"/>
    </location>
</feature>